<protein>
    <submittedName>
        <fullName evidence="5">Glycosyltransferase</fullName>
        <ecNumber evidence="5">2.4.-.-</ecNumber>
    </submittedName>
</protein>
<sequence length="363" mass="38761">MTVAAPHLAVLAHPRHPVAEPFAGGMESHTWHLCKELTALGAHTTLYAPRGSDQSIASELRTYPELTLSATAARDETRPSDLELYQHHALMSAVAEIAADSRIDAVHNQTLHYLPIATSALLPPMVTTLHTPPFSWLESAIRTGGRGTGFVAVSRYIADEFSELLATPAHVIHNGVDTALFRPGPGGDDLAWTGRMVPEKAPHLAIDAARAAGRPLSLMGPIGDREYFDLQVRPRLGGTIDYLGHLDRRGVAAVLQQSAACLMTSVWPEPFGLSAAEAVCCGTPVIGFRVGGLGEVICRPELGSLVTAWDVPAMAAAVDRVVDLDRTATAATAARLFSLRRMASEYLELFAGLDALRGFDRAG</sequence>
<name>A0AAU8DQU6_9ACTN</name>
<gene>
    <name evidence="5" type="ORF">ABLG96_20740</name>
</gene>
<accession>A0AAU8DQU6</accession>
<dbReference type="PANTHER" id="PTHR12526">
    <property type="entry name" value="GLYCOSYLTRANSFERASE"/>
    <property type="match status" value="1"/>
</dbReference>
<organism evidence="5">
    <name type="scientific">Nakamurella sp. A5-74</name>
    <dbReference type="NCBI Taxonomy" id="3158264"/>
    <lineage>
        <taxon>Bacteria</taxon>
        <taxon>Bacillati</taxon>
        <taxon>Actinomycetota</taxon>
        <taxon>Actinomycetes</taxon>
        <taxon>Nakamurellales</taxon>
        <taxon>Nakamurellaceae</taxon>
        <taxon>Nakamurella</taxon>
    </lineage>
</organism>
<dbReference type="GO" id="GO:0016757">
    <property type="term" value="F:glycosyltransferase activity"/>
    <property type="evidence" value="ECO:0007669"/>
    <property type="project" value="UniProtKB-KW"/>
</dbReference>
<dbReference type="SUPFAM" id="SSF53756">
    <property type="entry name" value="UDP-Glycosyltransferase/glycogen phosphorylase"/>
    <property type="match status" value="1"/>
</dbReference>
<feature type="domain" description="Glycosyl transferase family 1" evidence="3">
    <location>
        <begin position="193"/>
        <end position="327"/>
    </location>
</feature>
<dbReference type="InterPro" id="IPR001296">
    <property type="entry name" value="Glyco_trans_1"/>
</dbReference>
<keyword evidence="1 5" id="KW-0328">Glycosyltransferase</keyword>
<evidence type="ECO:0000256" key="1">
    <source>
        <dbReference type="ARBA" id="ARBA00022676"/>
    </source>
</evidence>
<dbReference type="Pfam" id="PF00534">
    <property type="entry name" value="Glycos_transf_1"/>
    <property type="match status" value="1"/>
</dbReference>
<dbReference type="Pfam" id="PF13439">
    <property type="entry name" value="Glyco_transf_4"/>
    <property type="match status" value="1"/>
</dbReference>
<dbReference type="PANTHER" id="PTHR12526:SF595">
    <property type="entry name" value="BLL5217 PROTEIN"/>
    <property type="match status" value="1"/>
</dbReference>
<evidence type="ECO:0000259" key="3">
    <source>
        <dbReference type="Pfam" id="PF00534"/>
    </source>
</evidence>
<keyword evidence="2 5" id="KW-0808">Transferase</keyword>
<evidence type="ECO:0000256" key="2">
    <source>
        <dbReference type="ARBA" id="ARBA00022679"/>
    </source>
</evidence>
<dbReference type="Gene3D" id="3.40.50.2000">
    <property type="entry name" value="Glycogen Phosphorylase B"/>
    <property type="match status" value="2"/>
</dbReference>
<dbReference type="RefSeq" id="WP_353649198.1">
    <property type="nucleotide sequence ID" value="NZ_CP159218.1"/>
</dbReference>
<feature type="domain" description="Glycosyltransferase subfamily 4-like N-terminal" evidence="4">
    <location>
        <begin position="24"/>
        <end position="179"/>
    </location>
</feature>
<evidence type="ECO:0000259" key="4">
    <source>
        <dbReference type="Pfam" id="PF13439"/>
    </source>
</evidence>
<evidence type="ECO:0000313" key="5">
    <source>
        <dbReference type="EMBL" id="XCG63583.1"/>
    </source>
</evidence>
<dbReference type="InterPro" id="IPR028098">
    <property type="entry name" value="Glyco_trans_4-like_N"/>
</dbReference>
<dbReference type="EC" id="2.4.-.-" evidence="5"/>
<dbReference type="AlphaFoldDB" id="A0AAU8DQU6"/>
<proteinExistence type="predicted"/>
<dbReference type="EMBL" id="CP159218">
    <property type="protein sequence ID" value="XCG63583.1"/>
    <property type="molecule type" value="Genomic_DNA"/>
</dbReference>
<reference evidence="5" key="1">
    <citation type="submission" date="2024-05" db="EMBL/GenBank/DDBJ databases">
        <authorList>
            <person name="Cai S.Y."/>
            <person name="Jin L.M."/>
            <person name="Li H.R."/>
        </authorList>
    </citation>
    <scope>NUCLEOTIDE SEQUENCE</scope>
    <source>
        <strain evidence="5">A5-74</strain>
    </source>
</reference>